<dbReference type="HAMAP" id="MF_01325_B">
    <property type="entry name" value="Ribosomal_uL3_B"/>
    <property type="match status" value="1"/>
</dbReference>
<evidence type="ECO:0000256" key="2">
    <source>
        <dbReference type="ARBA" id="ARBA00022730"/>
    </source>
</evidence>
<evidence type="ECO:0000256" key="6">
    <source>
        <dbReference type="ARBA" id="ARBA00035243"/>
    </source>
</evidence>
<evidence type="ECO:0000256" key="4">
    <source>
        <dbReference type="ARBA" id="ARBA00022980"/>
    </source>
</evidence>
<dbReference type="InterPro" id="IPR009000">
    <property type="entry name" value="Transl_B-barrel_sf"/>
</dbReference>
<gene>
    <name evidence="7" type="primary">rplC</name>
    <name evidence="11" type="ORF">E3J62_02680</name>
</gene>
<dbReference type="EMBL" id="SOJN01000036">
    <property type="protein sequence ID" value="TET47030.1"/>
    <property type="molecule type" value="Genomic_DNA"/>
</dbReference>
<keyword evidence="3 7" id="KW-0694">RNA-binding</keyword>
<dbReference type="GO" id="GO:0022625">
    <property type="term" value="C:cytosolic large ribosomal subunit"/>
    <property type="evidence" value="ECO:0007669"/>
    <property type="project" value="TreeGrafter"/>
</dbReference>
<dbReference type="SUPFAM" id="SSF50447">
    <property type="entry name" value="Translation proteins"/>
    <property type="match status" value="1"/>
</dbReference>
<evidence type="ECO:0000313" key="12">
    <source>
        <dbReference type="Proteomes" id="UP000315525"/>
    </source>
</evidence>
<dbReference type="PANTHER" id="PTHR11229:SF16">
    <property type="entry name" value="LARGE RIBOSOMAL SUBUNIT PROTEIN UL3C"/>
    <property type="match status" value="1"/>
</dbReference>
<evidence type="ECO:0000256" key="3">
    <source>
        <dbReference type="ARBA" id="ARBA00022884"/>
    </source>
</evidence>
<evidence type="ECO:0000256" key="8">
    <source>
        <dbReference type="RuleBase" id="RU003905"/>
    </source>
</evidence>
<organism evidence="11 12">
    <name type="scientific">candidate division TA06 bacterium</name>
    <dbReference type="NCBI Taxonomy" id="2250710"/>
    <lineage>
        <taxon>Bacteria</taxon>
        <taxon>Bacteria division TA06</taxon>
    </lineage>
</organism>
<proteinExistence type="inferred from homology"/>
<dbReference type="FunFam" id="3.30.160.810:FF:000001">
    <property type="entry name" value="50S ribosomal protein L3"/>
    <property type="match status" value="1"/>
</dbReference>
<accession>A0A523UX05</accession>
<evidence type="ECO:0000256" key="9">
    <source>
        <dbReference type="RuleBase" id="RU003906"/>
    </source>
</evidence>
<dbReference type="GO" id="GO:0003735">
    <property type="term" value="F:structural constituent of ribosome"/>
    <property type="evidence" value="ECO:0007669"/>
    <property type="project" value="UniProtKB-UniRule"/>
</dbReference>
<sequence>MDGIIGKKIGMTQLLLGQKAIPATVIEVGPCFVVGVRTKEKDGYCAVQLAYGERKRANRPMSGVFKKASVTPKRCIAEFRTEDSKDFQLGQKITVEMFKEGEKVNITGFSKGRGFTGVVKRHGFSGGPKSHGSMSHAVPGSIGASANPSRVIKGQKLPGRMGNERVTIKNLEILKIDQEQSLLVVKGSVSGARRGYLFIRKSQR</sequence>
<protein>
    <recommendedName>
        <fullName evidence="6 7">Large ribosomal subunit protein uL3</fullName>
    </recommendedName>
</protein>
<keyword evidence="4 7" id="KW-0689">Ribosomal protein</keyword>
<dbReference type="FunFam" id="2.40.30.10:FF:000004">
    <property type="entry name" value="50S ribosomal protein L3"/>
    <property type="match status" value="1"/>
</dbReference>
<evidence type="ECO:0000256" key="7">
    <source>
        <dbReference type="HAMAP-Rule" id="MF_01325"/>
    </source>
</evidence>
<dbReference type="Proteomes" id="UP000315525">
    <property type="component" value="Unassembled WGS sequence"/>
</dbReference>
<dbReference type="Pfam" id="PF00297">
    <property type="entry name" value="Ribosomal_L3"/>
    <property type="match status" value="1"/>
</dbReference>
<keyword evidence="5 7" id="KW-0687">Ribonucleoprotein</keyword>
<comment type="similarity">
    <text evidence="1 7 8">Belongs to the universal ribosomal protein uL3 family.</text>
</comment>
<comment type="function">
    <text evidence="7 9">One of the primary rRNA binding proteins, it binds directly near the 3'-end of the 23S rRNA, where it nucleates assembly of the 50S subunit.</text>
</comment>
<evidence type="ECO:0000256" key="5">
    <source>
        <dbReference type="ARBA" id="ARBA00023274"/>
    </source>
</evidence>
<dbReference type="GO" id="GO:0006412">
    <property type="term" value="P:translation"/>
    <property type="evidence" value="ECO:0007669"/>
    <property type="project" value="UniProtKB-UniRule"/>
</dbReference>
<dbReference type="InterPro" id="IPR000597">
    <property type="entry name" value="Ribosomal_uL3"/>
</dbReference>
<evidence type="ECO:0000313" key="11">
    <source>
        <dbReference type="EMBL" id="TET47030.1"/>
    </source>
</evidence>
<name>A0A523UX05_UNCT6</name>
<comment type="subunit">
    <text evidence="7 9">Part of the 50S ribosomal subunit. Forms a cluster with proteins L14 and L19.</text>
</comment>
<feature type="region of interest" description="Disordered" evidence="10">
    <location>
        <begin position="125"/>
        <end position="156"/>
    </location>
</feature>
<keyword evidence="2 7" id="KW-0699">rRNA-binding</keyword>
<evidence type="ECO:0000256" key="10">
    <source>
        <dbReference type="SAM" id="MobiDB-lite"/>
    </source>
</evidence>
<dbReference type="Gene3D" id="3.30.160.810">
    <property type="match status" value="1"/>
</dbReference>
<dbReference type="PROSITE" id="PS00474">
    <property type="entry name" value="RIBOSOMAL_L3"/>
    <property type="match status" value="1"/>
</dbReference>
<dbReference type="PANTHER" id="PTHR11229">
    <property type="entry name" value="50S RIBOSOMAL PROTEIN L3"/>
    <property type="match status" value="1"/>
</dbReference>
<dbReference type="InterPro" id="IPR019927">
    <property type="entry name" value="Ribosomal_uL3_bac/org-type"/>
</dbReference>
<dbReference type="NCBIfam" id="TIGR03625">
    <property type="entry name" value="L3_bact"/>
    <property type="match status" value="1"/>
</dbReference>
<dbReference type="GO" id="GO:0019843">
    <property type="term" value="F:rRNA binding"/>
    <property type="evidence" value="ECO:0007669"/>
    <property type="project" value="UniProtKB-UniRule"/>
</dbReference>
<evidence type="ECO:0000256" key="1">
    <source>
        <dbReference type="ARBA" id="ARBA00006540"/>
    </source>
</evidence>
<reference evidence="11 12" key="1">
    <citation type="submission" date="2019-03" db="EMBL/GenBank/DDBJ databases">
        <title>Metabolic potential of uncultured bacteria and archaea associated with petroleum seepage in deep-sea sediments.</title>
        <authorList>
            <person name="Dong X."/>
            <person name="Hubert C."/>
        </authorList>
    </citation>
    <scope>NUCLEOTIDE SEQUENCE [LARGE SCALE GENOMIC DNA]</scope>
    <source>
        <strain evidence="11">E44_bin18</strain>
    </source>
</reference>
<dbReference type="InterPro" id="IPR019926">
    <property type="entry name" value="Ribosomal_uL3_CS"/>
</dbReference>
<dbReference type="AlphaFoldDB" id="A0A523UX05"/>
<comment type="caution">
    <text evidence="11">The sequence shown here is derived from an EMBL/GenBank/DDBJ whole genome shotgun (WGS) entry which is preliminary data.</text>
</comment>
<dbReference type="Gene3D" id="2.40.30.10">
    <property type="entry name" value="Translation factors"/>
    <property type="match status" value="1"/>
</dbReference>